<dbReference type="InterPro" id="IPR027267">
    <property type="entry name" value="AH/BAR_dom_sf"/>
</dbReference>
<reference evidence="1" key="1">
    <citation type="journal article" date="2023" name="Nat. Microbiol.">
        <title>Babesia duncani multi-omics identifies virulence factors and drug targets.</title>
        <authorList>
            <person name="Singh P."/>
            <person name="Lonardi S."/>
            <person name="Liang Q."/>
            <person name="Vydyam P."/>
            <person name="Khabirova E."/>
            <person name="Fang T."/>
            <person name="Gihaz S."/>
            <person name="Thekkiniath J."/>
            <person name="Munshi M."/>
            <person name="Abel S."/>
            <person name="Ciampossin L."/>
            <person name="Batugedara G."/>
            <person name="Gupta M."/>
            <person name="Lu X.M."/>
            <person name="Lenz T."/>
            <person name="Chakravarty S."/>
            <person name="Cornillot E."/>
            <person name="Hu Y."/>
            <person name="Ma W."/>
            <person name="Gonzalez L.M."/>
            <person name="Sanchez S."/>
            <person name="Estrada K."/>
            <person name="Sanchez-Flores A."/>
            <person name="Montero E."/>
            <person name="Harb O.S."/>
            <person name="Le Roch K.G."/>
            <person name="Mamoun C.B."/>
        </authorList>
    </citation>
    <scope>NUCLEOTIDE SEQUENCE</scope>
    <source>
        <strain evidence="1">WA1</strain>
    </source>
</reference>
<dbReference type="Gene3D" id="1.20.1270.60">
    <property type="entry name" value="Arfaptin homology (AH) domain/BAR domain"/>
    <property type="match status" value="1"/>
</dbReference>
<name>A0AAD9PN95_9APIC</name>
<gene>
    <name evidence="1" type="ORF">BdWA1_001025</name>
</gene>
<dbReference type="GeneID" id="94335323"/>
<comment type="caution">
    <text evidence="1">The sequence shown here is derived from an EMBL/GenBank/DDBJ whole genome shotgun (WGS) entry which is preliminary data.</text>
</comment>
<proteinExistence type="predicted"/>
<evidence type="ECO:0000313" key="2">
    <source>
        <dbReference type="Proteomes" id="UP001214638"/>
    </source>
</evidence>
<sequence>MDLALLPESQQQLLHPLVKLKAEASLGTLANIGTVYADLADAYHTFATRLKTIAATGHEALRNASLGFSTTEASEALLLVRGNVEDPENVVQSVIAEQAGMLKAWESMLGLVDRMHASFEGVANTLNSSISQPLSFFSDEFFENVAHEKSKETIETFILNLENLRKSPQFAHSPSRRLMDNVLKAYKELQHCISLENDVNVLKNDKKVVKITNKTVKAKLHLSKSIQILMVAMPDIKKLARNLDSLDLDISKRSKQAQPEFVNPKQAYQFQEKFCEMEQRRLQLLSTCMQLMAECFAKSEREIYSKVQDFWSTVCCFSPSMDYKQFEALILGNRIQSDATHERALDPNVWLTPTLGPISQDFNDDQCPTPPIIEPQDPRFSSRISRIKLTPGDIEASQTIKAGAPFEKIYKTTDIQQAPKDGPKTGDFGEKESNPTFAKLERYLISLYNSCNQDPIDWLVHEIKGIEDLDQFKYYPFSIDAVAESGNSPHTIVFPYSLNGEIGSKGWDIIALETIILFRSYMATFLSHSAIASDNLDDAELREYLLANMGIVQQMVSKLRSLADAYRTSINLSVLDNEVLDIVLKARDTFENGGPLVPCHVMDVRYRILLLLDSFSKSDVQIYTFNGKESSTMLFDCAEFFEWIQRQLHLVWIALVQKLARVLAKMPNLSMNVESIWAKIIESDEPSKLLTVGFVFPSDPSLQSTCNALLDSLTSALGKVNMLKRLAVKESWGTQGNGPISKLLLEQVMDCMCKALELDCKLKCDEDDLVKGNTARPSKITQADCCTDMRIYNSSGISVLADLGETTSRLKSCLGACRPLRGKDGIVQSGRFSRFLLQNAYLKSGPESLKLCRTWAMEQCVNLRILDSLHGALTCFDISSSQVPLYMQLITIVGYFIEFGEALNFKLLKPLGPRTQIPLVAHSFLACTAYWYKEFGGSKTRTRSDMVQLIDKDNANVPYKNLSLKDLGFVPGVKAIDKSVNRVTLKMVKQMVALVQVPYNIQRLPQGLESVDCYLLFDLERLCQKIKRGNIKRYLLMIEEGLPQYSCLEYSNLELCLANASKSLDVAHMQIKGMQLHRVGAKIHEMMADIIQHHIPSGLDVRQVMLNAKPPRGLLESSEHEDAMGILLYLRLASARCRLDLIQTLSESGRRVEPEAVNWMIIYFILNHRGLYATLNSTRDQSLGILDIAGIWEFSTQNEPVKLYSVLKATIRAGIGKHFKSLCNKLNLAVCVASDEQPGTTGTTETTTIVTSVSCSKENLFPTLSKLIQACLEKAQKQIHGMHLQWDLVLPDYAIVVLQSYISYICPVMSWALTEDPQGIAQVMGALLEVMQFHRELEMARLVKNSHVGPNDSFFLTSAMFFIFTSNDGSDWYHTFNADFEALLKQKLVALLRKTLDFTEVIQRAIDSDNLSPAGGGAIQSSATIDVATVLQYTLRGTFEIGAPAPWLIQPFTSACENIVNGYAKEISKRYHKDLLDKIRAYITGSESGFEAFVQEHQNSVLHVDEDFETFLSRSITAGSSNLLAHHSSLVRETSAPLPTYGGVLANEDNLQDACDFTCGDSQHASPTREIVNHDEGDHALGPVVRRKWLKGGSSSNNHKNEGEVFHLLNSYNRAMEKCTVMQDLVVIWNFDFVSRQMVAFPDEILGFYYGQLRERYKNYRELHKDFGTSMSGDVDTIFSFEPWQLAEFTHSKKHANMIWAAQRLMFQDAETCIKDLLITVLWKLLLVEFRQDFFTNLYSPNVANGLTLVDISAKFPKTLFPFIQQLPQKVKTSAFEAMVSGIAMILSFTIKGMKRRGYHFTPADCKILAQDLHLLESYCNTARTPDTYTANLASIVAKVSQHDH</sequence>
<dbReference type="RefSeq" id="XP_067804862.1">
    <property type="nucleotide sequence ID" value="XM_067946071.1"/>
</dbReference>
<accession>A0AAD9PN95</accession>
<dbReference type="EMBL" id="JALLKP010000001">
    <property type="protein sequence ID" value="KAK2198020.1"/>
    <property type="molecule type" value="Genomic_DNA"/>
</dbReference>
<dbReference type="Proteomes" id="UP001214638">
    <property type="component" value="Unassembled WGS sequence"/>
</dbReference>
<evidence type="ECO:0000313" key="1">
    <source>
        <dbReference type="EMBL" id="KAK2198020.1"/>
    </source>
</evidence>
<protein>
    <submittedName>
        <fullName evidence="1">AH-BAR domain superfamily</fullName>
    </submittedName>
</protein>
<keyword evidence="2" id="KW-1185">Reference proteome</keyword>
<organism evidence="1 2">
    <name type="scientific">Babesia duncani</name>
    <dbReference type="NCBI Taxonomy" id="323732"/>
    <lineage>
        <taxon>Eukaryota</taxon>
        <taxon>Sar</taxon>
        <taxon>Alveolata</taxon>
        <taxon>Apicomplexa</taxon>
        <taxon>Aconoidasida</taxon>
        <taxon>Piroplasmida</taxon>
        <taxon>Babesiidae</taxon>
        <taxon>Babesia</taxon>
    </lineage>
</organism>
<dbReference type="KEGG" id="bdw:94335323"/>